<sequence length="36" mass="4217">MKISQHGARICMIGKVTHFTIWIEIDLFKKLMINEA</sequence>
<reference evidence="1 2" key="1">
    <citation type="submission" date="2019-03" db="EMBL/GenBank/DDBJ databases">
        <title>Genomic Encyclopedia of Type Strains, Phase IV (KMG-IV): sequencing the most valuable type-strain genomes for metagenomic binning, comparative biology and taxonomic classification.</title>
        <authorList>
            <person name="Goeker M."/>
        </authorList>
    </citation>
    <scope>NUCLEOTIDE SEQUENCE [LARGE SCALE GENOMIC DNA]</scope>
    <source>
        <strain evidence="1 2">DSM 18577</strain>
    </source>
</reference>
<evidence type="ECO:0000313" key="2">
    <source>
        <dbReference type="Proteomes" id="UP000295565"/>
    </source>
</evidence>
<dbReference type="AlphaFoldDB" id="A0A4V2PNE9"/>
<accession>A0A4V2PNE9</accession>
<dbReference type="Proteomes" id="UP000295565">
    <property type="component" value="Unassembled WGS sequence"/>
</dbReference>
<keyword evidence="2" id="KW-1185">Reference proteome</keyword>
<dbReference type="EMBL" id="SMGD01000017">
    <property type="protein sequence ID" value="TCK46811.1"/>
    <property type="molecule type" value="Genomic_DNA"/>
</dbReference>
<organism evidence="1 2">
    <name type="scientific">Celerinatantimonas diazotrophica</name>
    <dbReference type="NCBI Taxonomy" id="412034"/>
    <lineage>
        <taxon>Bacteria</taxon>
        <taxon>Pseudomonadati</taxon>
        <taxon>Pseudomonadota</taxon>
        <taxon>Gammaproteobacteria</taxon>
        <taxon>Celerinatantimonadaceae</taxon>
        <taxon>Celerinatantimonas</taxon>
    </lineage>
</organism>
<comment type="caution">
    <text evidence="1">The sequence shown here is derived from an EMBL/GenBank/DDBJ whole genome shotgun (WGS) entry which is preliminary data.</text>
</comment>
<evidence type="ECO:0000313" key="1">
    <source>
        <dbReference type="EMBL" id="TCK46811.1"/>
    </source>
</evidence>
<name>A0A4V2PNE9_9GAMM</name>
<protein>
    <submittedName>
        <fullName evidence="1">Uncharacterized protein</fullName>
    </submittedName>
</protein>
<proteinExistence type="predicted"/>
<gene>
    <name evidence="1" type="ORF">EV690_3399</name>
</gene>